<feature type="domain" description="Cadherin" evidence="9">
    <location>
        <begin position="2826"/>
        <end position="2926"/>
    </location>
</feature>
<feature type="chain" id="PRO_5046568837" evidence="8">
    <location>
        <begin position="25"/>
        <end position="3323"/>
    </location>
</feature>
<feature type="compositionally biased region" description="Polar residues" evidence="6">
    <location>
        <begin position="2125"/>
        <end position="2135"/>
    </location>
</feature>
<evidence type="ECO:0000313" key="11">
    <source>
        <dbReference type="RefSeq" id="XP_015176207.1"/>
    </source>
</evidence>
<feature type="domain" description="Cadherin" evidence="9">
    <location>
        <begin position="2040"/>
        <end position="2181"/>
    </location>
</feature>
<feature type="compositionally biased region" description="Polar residues" evidence="6">
    <location>
        <begin position="3291"/>
        <end position="3323"/>
    </location>
</feature>
<sequence length="3323" mass="359837">MRPVRHLLLLFLVLGASLAPGTRSELVRCFEVSENARPGTRVGFIDAENPPYLLVSVSGSAVDADLTVDQTTGEIKTKVPLDRETRPSYTLVSLPQNVKVVVKVLDENDNAPRFPVDRVDVEFPENSPRDAKRALPPAKDPDLGQYSTQRYEIVSGNDGEAFRLSQHRGRDGVLYLDLQNGGTLDREARSNYRLVIEALDGGSPALRSRLHVNVTVQDVNDNPPIFNQTRYSASVPENATVGTPVLAVNASDADAGENGRIEYSINRRQSDRGEMFRIDPETGMVYVNKALDFESKDRHELVIVARDRGAQPLEASAFLSVRVTDVNDNQPAITVIFLSDDATPKISESAQPGEFVARISVSDPDSRTEYSNATVTLTGGEGHFGLATRDNIIYLVVVERPLDREEKPVYELSVEATDAGTPPLRAVRNFKLLVTDVNDNAPKFERDTYEAHLLEASEPGTSVLRVVATDLDEGANSAVRYSIRNSTWFAIDEISGLISTISHVDCEADPAPILIVVATDSGRPPLSSSATVRVTVHDLNDNEPIFEKPLYNATVPEDMPVGRCFLKVQATDPDCGVNAMVNYTLAAGRLESELLQARSDTGDICVRAPLDRETAPYLEIPVIATDRGGLSTIAIVRVQITDVNDNSPIFEPQKYNVTLRSDVPFQGPILRVVASDLDAGLFGQVAYRITSGNENGIFRIDRNTGELHVSRPSLLSRSASHQLNVTATDAAGLKSTVDAEVRITMSSQGHRTCERPRYVLSVKENQPQGTVVGGIKDTTSSLSGERPSRFYLATNEPDLSMDPNTGMLRIRLPLDRETRDKYILSVEARNGVSTGYCQVELLVEDVNDNAPYFRSVSLRISVPESHPLHTALFVAHATDRDSTPPLPIRYVLVQNSNDLFGIDGRTGELYLARRLDYETQQRHGLLIRALDGAGLSANLSLSVEVQDVNDNPPVFERNEYHVEVPEGARLDSQILQVTAVDLDTGNNARLSYRLQGSAAFRISPNTGWIYLAQVLDRESVDRYALTVLATDNGSPAATASASVLVSVLDDNDNEPRFEKDFYAFDLLENLPSDTIVGSVSATDSDLGKNALLRYAIVQANSSFSVDPDTGEITTREPLDRERKGSHELVLEARDQGTPSRAARVSLKVTVLDVNDNSPEIVDPQGDVVSVREEQPPGTEVARVRALDTDLGENASVTYSILKDRDSDGYNVFTIDPITGMIRTKAVLDHEERNVYRVSVKATDAGRPPRHSVRALRVEVLALADNRPTFTSSSFTFNVCEDANIGQAVGSVSGAGPAGRVAFTLHSLTPISEFPAFDVDRGSGQLVVAHSLDRENVSEYHLEIRALDTTSIGNPQSIAVSVKIVIEDANDNPPRWPQDPITVRVSEKATIGSTIYNLVATDLDSGLNGDLRYGLVAEFPTSGGFVVDSLTGALSLTKPLDREERAEYTLILKAYDRAPPGEQLASTVTARIMVLDQNDNDPVFVAPETTKIAVTSDILPGATLVRVVAIDKDAGDNGRISYVITSGNDEGRFSVGYESGIVSLARPMIRPTELEITANDHGSPPRKATLKLTLTLAAGQTRGPPRLLLSNPVARISEDLRTGASVMDVAGPAIVDQGNISFSIPTNVAANKFAISPNGLVTLRGSLDREEVSEYYIPIIARSSKLLDITTLEVQVLDENDNSPKFRAGSCYTLAIPENGENSIIHTIAAMDADEGKNGELYYSIIGGNIGNKFNLDSTTGELSMINLDRETVPKYVLTISAKDKGRPSLEARCNLTVIILDVNDNAPIFSQNQYTESRSRGGLQIDYSGYSLSGGFQYGSSNYPTSYHPGKYIATISEDAAPDSSVMSVRATDPDQGVNGKITYAIAEENSWLFRVDNLTGVITTAGPLDRERQSLFNFLVVATDSGKYDAKSTSIPIEITITDVNDNAPVFEEYPFRARVSIGTQPGQNVLRVVAKDADHGANGEVVYSFVHEQEKPKFRIHPSTGVVTATLSLSQDNGKTYRLEVLARDKGNPPKSAKGLIEVQVGESADLGPTLKFQNETYDVVVQENSLSGTDIVQITAVRSDGRRQHVSYSIGSGNDFGTFAIDEDTGLLRVNDPARLDAELWNDLTVRPNDEQPDEGRTNTWGRSLENQQPKEEPRESSKHTLTVVARTAGPDSLEAYAKVVVRVSDVNDNPPIFTQTQYSATVLEGNTKGDFVVKLSASDADQGLNSRILYHIVDGNPDNAFTISPPYSGIVRTNIVLDREIREKYRLTIIATDQGNPQLTGTAALSVRVIDINDNHPTFPEHNVISVSEGTAVGSVLTTMTANDVDSSPALIYRFSNTTDPGPFSIDRYGGKVILRKPLDAERKFEYTLRVIASDGIHEATTDMTIRVADLNDNAPRFQQTAYVATLSEGHGGLQEILTVNATDDDFTEDNSRIRYYLLQPVKGFTVHPSTGVLTVNRTAIPRPLPKEVELTIVAEDHGKPSASATCSVVVRLSSLKNTLPGREYKINAKENSSRGKTLMRLSDVDLLDGAIVAGDETGVFEVSRGRLILAKSLDRETKDMYTLKLGSRDENTTMGSLVGDELVTVTVIVEDINDNYPSFLEELYQVSIKEDAAFDSTVAMLHAKDDDLAGTPAATLTYDITSGNDAGLFRVEKNTGAILVNATLDCDLEPEIHNLVVMACDSDPLLPLCALARLRIRLEDVNDNSPKFPVSEYLEFVGENEPAGTIVFLARASDLDRGIFGSLNYSIVSAAATGFSDIDDSWKLFEVDAKSGTVTTCATFDYEQRNRYAFTLRATDMGGRTAAVRVRVEIESRDEFFPQFTEKMYKFGIRSGSQMMPGTVIGHVTATDRDKGPDGRVVYQLTSQHPYFKLNRTTGALIIKQKLIHMDMDVEGSSRLVVSASSGRQGSLSNSTVVEITLVDNDNNDFRGVSATAIPNDIGSNMAVAASNGLPDWALGLLITLLLLVLAFGAVFLYFHLRNRRHKKPGTKPGLNGENNATASNSYVDPSAFDTIPIRSVVGVGGNGNGGSAGGGGGGGGASCQFAPPKYDEIPPYGTSGQSGQQQATSELSGSDQSGSSGRGSAEDDGEDEEIRMINEGQQTGDSASDLSVHNTQEYLARLGIVDPPAGTPRRPPEALPLDSLHLFEDEAATEADIATLIYGKIGEPGRPTSGLEVPGGPSMNGSLSSIVHSEEELTGSYNWDYLLDWGPQYQPLAHVFGEIARLKDDAASVQSGNSGSSGRAKSVHKAPPPPLLTSVAPRSLAAPALARAILPRSPISHDASTFPSAALSPSFSPSLSPLATRSPSISPLVPPTTQRASQSANRGIPVTNTELRI</sequence>
<gene>
    <name evidence="11" type="primary">LOC107066250</name>
</gene>
<evidence type="ECO:0000256" key="7">
    <source>
        <dbReference type="SAM" id="Phobius"/>
    </source>
</evidence>
<evidence type="ECO:0000256" key="1">
    <source>
        <dbReference type="ARBA" id="ARBA00004370"/>
    </source>
</evidence>
<evidence type="ECO:0000256" key="2">
    <source>
        <dbReference type="ARBA" id="ARBA00022737"/>
    </source>
</evidence>
<feature type="domain" description="Cadherin" evidence="9">
    <location>
        <begin position="346"/>
        <end position="444"/>
    </location>
</feature>
<keyword evidence="7" id="KW-1133">Transmembrane helix</keyword>
<dbReference type="PRINTS" id="PR00205">
    <property type="entry name" value="CADHERIN"/>
</dbReference>
<feature type="region of interest" description="Disordered" evidence="6">
    <location>
        <begin position="3280"/>
        <end position="3323"/>
    </location>
</feature>
<dbReference type="SUPFAM" id="SSF49313">
    <property type="entry name" value="Cadherin-like"/>
    <property type="match status" value="27"/>
</dbReference>
<feature type="domain" description="Cadherin" evidence="9">
    <location>
        <begin position="24"/>
        <end position="114"/>
    </location>
</feature>
<feature type="compositionally biased region" description="Low complexity" evidence="6">
    <location>
        <begin position="3280"/>
        <end position="3290"/>
    </location>
</feature>
<feature type="domain" description="Cadherin" evidence="9">
    <location>
        <begin position="227"/>
        <end position="333"/>
    </location>
</feature>
<evidence type="ECO:0000256" key="3">
    <source>
        <dbReference type="ARBA" id="ARBA00022837"/>
    </source>
</evidence>
<organism evidence="10 11">
    <name type="scientific">Polistes dominula</name>
    <name type="common">European paper wasp</name>
    <name type="synonym">Vespa dominula</name>
    <dbReference type="NCBI Taxonomy" id="743375"/>
    <lineage>
        <taxon>Eukaryota</taxon>
        <taxon>Metazoa</taxon>
        <taxon>Ecdysozoa</taxon>
        <taxon>Arthropoda</taxon>
        <taxon>Hexapoda</taxon>
        <taxon>Insecta</taxon>
        <taxon>Pterygota</taxon>
        <taxon>Neoptera</taxon>
        <taxon>Endopterygota</taxon>
        <taxon>Hymenoptera</taxon>
        <taxon>Apocrita</taxon>
        <taxon>Aculeata</taxon>
        <taxon>Vespoidea</taxon>
        <taxon>Vespidae</taxon>
        <taxon>Polistinae</taxon>
        <taxon>Polistini</taxon>
        <taxon>Polistes</taxon>
    </lineage>
</organism>
<comment type="subcellular location">
    <subcellularLocation>
        <location evidence="1">Membrane</location>
    </subcellularLocation>
</comment>
<feature type="domain" description="Cadherin" evidence="9">
    <location>
        <begin position="1376"/>
        <end position="1483"/>
    </location>
</feature>
<feature type="domain" description="Cadherin" evidence="9">
    <location>
        <begin position="1058"/>
        <end position="1160"/>
    </location>
</feature>
<proteinExistence type="predicted"/>
<reference evidence="11" key="1">
    <citation type="submission" date="2025-08" db="UniProtKB">
        <authorList>
            <consortium name="RefSeq"/>
        </authorList>
    </citation>
    <scope>IDENTIFICATION</scope>
    <source>
        <tissue evidence="11">Whole body</tissue>
    </source>
</reference>
<dbReference type="PROSITE" id="PS00232">
    <property type="entry name" value="CADHERIN_1"/>
    <property type="match status" value="12"/>
</dbReference>
<dbReference type="CDD" id="cd11304">
    <property type="entry name" value="Cadherin_repeat"/>
    <property type="match status" value="27"/>
</dbReference>
<dbReference type="InterPro" id="IPR020894">
    <property type="entry name" value="Cadherin_CS"/>
</dbReference>
<feature type="compositionally biased region" description="Polar residues" evidence="6">
    <location>
        <begin position="3218"/>
        <end position="3229"/>
    </location>
</feature>
<dbReference type="PANTHER" id="PTHR24027">
    <property type="entry name" value="CADHERIN-23"/>
    <property type="match status" value="1"/>
</dbReference>
<feature type="domain" description="Cadherin" evidence="9">
    <location>
        <begin position="445"/>
        <end position="546"/>
    </location>
</feature>
<dbReference type="PANTHER" id="PTHR24027:SF423">
    <property type="entry name" value="PROTOCADHERIN-16"/>
    <property type="match status" value="1"/>
</dbReference>
<evidence type="ECO:0000259" key="9">
    <source>
        <dbReference type="PROSITE" id="PS50268"/>
    </source>
</evidence>
<evidence type="ECO:0000256" key="4">
    <source>
        <dbReference type="ARBA" id="ARBA00023136"/>
    </source>
</evidence>
<feature type="domain" description="Cadherin" evidence="9">
    <location>
        <begin position="2589"/>
        <end position="2697"/>
    </location>
</feature>
<feature type="domain" description="Cadherin" evidence="9">
    <location>
        <begin position="2698"/>
        <end position="2809"/>
    </location>
</feature>
<feature type="compositionally biased region" description="Low complexity" evidence="6">
    <location>
        <begin position="3043"/>
        <end position="3069"/>
    </location>
</feature>
<feature type="signal peptide" evidence="8">
    <location>
        <begin position="1"/>
        <end position="24"/>
    </location>
</feature>
<feature type="domain" description="Cadherin" evidence="9">
    <location>
        <begin position="115"/>
        <end position="226"/>
    </location>
</feature>
<dbReference type="RefSeq" id="XP_015176207.1">
    <property type="nucleotide sequence ID" value="XM_015320721.1"/>
</dbReference>
<feature type="domain" description="Cadherin" evidence="9">
    <location>
        <begin position="854"/>
        <end position="955"/>
    </location>
</feature>
<keyword evidence="10" id="KW-1185">Reference proteome</keyword>
<name>A0ABM1I7M0_POLDO</name>
<dbReference type="Gene3D" id="4.10.900.10">
    <property type="entry name" value="TCF3-CBD (Catenin binding domain)"/>
    <property type="match status" value="1"/>
</dbReference>
<feature type="domain" description="Cadherin" evidence="9">
    <location>
        <begin position="754"/>
        <end position="853"/>
    </location>
</feature>
<feature type="region of interest" description="Disordered" evidence="6">
    <location>
        <begin position="3019"/>
        <end position="3076"/>
    </location>
</feature>
<feature type="domain" description="Cadherin" evidence="9">
    <location>
        <begin position="1687"/>
        <end position="1789"/>
    </location>
</feature>
<feature type="compositionally biased region" description="Basic and acidic residues" evidence="6">
    <location>
        <begin position="2136"/>
        <end position="2146"/>
    </location>
</feature>
<dbReference type="PROSITE" id="PS50268">
    <property type="entry name" value="CADHERIN_2"/>
    <property type="match status" value="25"/>
</dbReference>
<keyword evidence="7" id="KW-0812">Transmembrane</keyword>
<feature type="region of interest" description="Disordered" evidence="6">
    <location>
        <begin position="3217"/>
        <end position="3245"/>
    </location>
</feature>
<feature type="region of interest" description="Disordered" evidence="6">
    <location>
        <begin position="2111"/>
        <end position="2149"/>
    </location>
</feature>
<keyword evidence="8" id="KW-0732">Signal</keyword>
<dbReference type="Gene3D" id="2.60.40.60">
    <property type="entry name" value="Cadherins"/>
    <property type="match status" value="27"/>
</dbReference>
<keyword evidence="3 5" id="KW-0106">Calcium</keyword>
<feature type="domain" description="Cadherin" evidence="9">
    <location>
        <begin position="2387"/>
        <end position="2588"/>
    </location>
</feature>
<dbReference type="Proteomes" id="UP000694924">
    <property type="component" value="Unplaced"/>
</dbReference>
<feature type="domain" description="Cadherin" evidence="9">
    <location>
        <begin position="2287"/>
        <end position="2386"/>
    </location>
</feature>
<feature type="domain" description="Cadherin" evidence="9">
    <location>
        <begin position="1270"/>
        <end position="1375"/>
    </location>
</feature>
<feature type="domain" description="Cadherin" evidence="9">
    <location>
        <begin position="651"/>
        <end position="758"/>
    </location>
</feature>
<dbReference type="SMART" id="SM00112">
    <property type="entry name" value="CA"/>
    <property type="match status" value="27"/>
</dbReference>
<feature type="domain" description="Cadherin" evidence="9">
    <location>
        <begin position="547"/>
        <end position="650"/>
    </location>
</feature>
<feature type="compositionally biased region" description="Polar residues" evidence="6">
    <location>
        <begin position="2982"/>
        <end position="2993"/>
    </location>
</feature>
<feature type="transmembrane region" description="Helical" evidence="7">
    <location>
        <begin position="2942"/>
        <end position="2964"/>
    </location>
</feature>
<accession>A0ABM1I7M0</accession>
<dbReference type="InterPro" id="IPR015919">
    <property type="entry name" value="Cadherin-like_sf"/>
</dbReference>
<dbReference type="InterPro" id="IPR002126">
    <property type="entry name" value="Cadherin-like_dom"/>
</dbReference>
<dbReference type="InterPro" id="IPR039808">
    <property type="entry name" value="Cadherin"/>
</dbReference>
<dbReference type="InterPro" id="IPR027397">
    <property type="entry name" value="Catenin-bd_sf"/>
</dbReference>
<feature type="region of interest" description="Disordered" evidence="6">
    <location>
        <begin position="2973"/>
        <end position="2993"/>
    </location>
</feature>
<evidence type="ECO:0000313" key="10">
    <source>
        <dbReference type="Proteomes" id="UP000694924"/>
    </source>
</evidence>
<protein>
    <submittedName>
        <fullName evidence="11">Protein dachsous</fullName>
    </submittedName>
</protein>
<feature type="domain" description="Cadherin" evidence="9">
    <location>
        <begin position="1933"/>
        <end position="2037"/>
    </location>
</feature>
<evidence type="ECO:0000256" key="6">
    <source>
        <dbReference type="SAM" id="MobiDB-lite"/>
    </source>
</evidence>
<feature type="region of interest" description="Disordered" evidence="6">
    <location>
        <begin position="123"/>
        <end position="144"/>
    </location>
</feature>
<feature type="domain" description="Cadherin" evidence="9">
    <location>
        <begin position="2182"/>
        <end position="2287"/>
    </location>
</feature>
<dbReference type="Pfam" id="PF00028">
    <property type="entry name" value="Cadherin"/>
    <property type="match status" value="24"/>
</dbReference>
<keyword evidence="2" id="KW-0677">Repeat</keyword>
<feature type="domain" description="Cadherin" evidence="9">
    <location>
        <begin position="1485"/>
        <end position="1685"/>
    </location>
</feature>
<keyword evidence="4 7" id="KW-0472">Membrane</keyword>
<feature type="domain" description="Cadherin" evidence="9">
    <location>
        <begin position="1162"/>
        <end position="1269"/>
    </location>
</feature>
<feature type="compositionally biased region" description="Basic and acidic residues" evidence="6">
    <location>
        <begin position="123"/>
        <end position="133"/>
    </location>
</feature>
<dbReference type="GeneID" id="107066250"/>
<feature type="domain" description="Cadherin" evidence="9">
    <location>
        <begin position="956"/>
        <end position="1057"/>
    </location>
</feature>
<feature type="domain" description="Cadherin" evidence="9">
    <location>
        <begin position="1828"/>
        <end position="1932"/>
    </location>
</feature>
<evidence type="ECO:0000256" key="5">
    <source>
        <dbReference type="PROSITE-ProRule" id="PRU00043"/>
    </source>
</evidence>
<feature type="compositionally biased region" description="Basic and acidic residues" evidence="6">
    <location>
        <begin position="2115"/>
        <end position="2124"/>
    </location>
</feature>
<evidence type="ECO:0000256" key="8">
    <source>
        <dbReference type="SAM" id="SignalP"/>
    </source>
</evidence>